<dbReference type="PROSITE" id="PS50865">
    <property type="entry name" value="ZF_MYND_2"/>
    <property type="match status" value="2"/>
</dbReference>
<dbReference type="GO" id="GO:0016020">
    <property type="term" value="C:membrane"/>
    <property type="evidence" value="ECO:0007669"/>
    <property type="project" value="UniProtKB-SubCell"/>
</dbReference>
<dbReference type="STRING" id="240176.A8P4U2"/>
<dbReference type="InParanoid" id="A8P4U2"/>
<keyword evidence="10" id="KW-0418">Kinase</keyword>
<evidence type="ECO:0000256" key="3">
    <source>
        <dbReference type="ARBA" id="ARBA00010794"/>
    </source>
</evidence>
<evidence type="ECO:0000256" key="2">
    <source>
        <dbReference type="ARBA" id="ARBA00004229"/>
    </source>
</evidence>
<keyword evidence="12" id="KW-0809">Transit peptide</keyword>
<comment type="pathway">
    <text evidence="15">Cofactor biosynthesis; tocopherol biosynthesis.</text>
</comment>
<evidence type="ECO:0000313" key="21">
    <source>
        <dbReference type="Proteomes" id="UP000001861"/>
    </source>
</evidence>
<evidence type="ECO:0000256" key="6">
    <source>
        <dbReference type="ARBA" id="ARBA00022679"/>
    </source>
</evidence>
<comment type="similarity">
    <text evidence="3">Belongs to the polyprenol kinase family.</text>
</comment>
<reference evidence="20 21" key="1">
    <citation type="journal article" date="2010" name="Proc. Natl. Acad. Sci. U.S.A.">
        <title>Insights into evolution of multicellular fungi from the assembled chromosomes of the mushroom Coprinopsis cinerea (Coprinus cinereus).</title>
        <authorList>
            <person name="Stajich J.E."/>
            <person name="Wilke S.K."/>
            <person name="Ahren D."/>
            <person name="Au C.H."/>
            <person name="Birren B.W."/>
            <person name="Borodovsky M."/>
            <person name="Burns C."/>
            <person name="Canback B."/>
            <person name="Casselton L.A."/>
            <person name="Cheng C.K."/>
            <person name="Deng J."/>
            <person name="Dietrich F.S."/>
            <person name="Fargo D.C."/>
            <person name="Farman M.L."/>
            <person name="Gathman A.C."/>
            <person name="Goldberg J."/>
            <person name="Guigo R."/>
            <person name="Hoegger P.J."/>
            <person name="Hooker J.B."/>
            <person name="Huggins A."/>
            <person name="James T.Y."/>
            <person name="Kamada T."/>
            <person name="Kilaru S."/>
            <person name="Kodira C."/>
            <person name="Kues U."/>
            <person name="Kupfer D."/>
            <person name="Kwan H.S."/>
            <person name="Lomsadze A."/>
            <person name="Li W."/>
            <person name="Lilly W.W."/>
            <person name="Ma L.J."/>
            <person name="Mackey A.J."/>
            <person name="Manning G."/>
            <person name="Martin F."/>
            <person name="Muraguchi H."/>
            <person name="Natvig D.O."/>
            <person name="Palmerini H."/>
            <person name="Ramesh M.A."/>
            <person name="Rehmeyer C.J."/>
            <person name="Roe B.A."/>
            <person name="Shenoy N."/>
            <person name="Stanke M."/>
            <person name="Ter-Hovhannisyan V."/>
            <person name="Tunlid A."/>
            <person name="Velagapudi R."/>
            <person name="Vision T.J."/>
            <person name="Zeng Q."/>
            <person name="Zolan M.E."/>
            <person name="Pukkila P.J."/>
        </authorList>
    </citation>
    <scope>NUCLEOTIDE SEQUENCE [LARGE SCALE GENOMIC DNA]</scope>
    <source>
        <strain evidence="21">Okayama-7 / 130 / ATCC MYA-4618 / FGSC 9003</strain>
    </source>
</reference>
<gene>
    <name evidence="20" type="ORF">CC1G_08978</name>
</gene>
<evidence type="ECO:0000259" key="19">
    <source>
        <dbReference type="PROSITE" id="PS50865"/>
    </source>
</evidence>
<keyword evidence="11" id="KW-0862">Zinc</keyword>
<feature type="domain" description="MYND-type" evidence="19">
    <location>
        <begin position="438"/>
        <end position="484"/>
    </location>
</feature>
<dbReference type="PANTHER" id="PTHR32523">
    <property type="entry name" value="PHYTOL KINASE 1, CHLOROPLASTIC"/>
    <property type="match status" value="1"/>
</dbReference>
<dbReference type="KEGG" id="cci:CC1G_08978"/>
<keyword evidence="5" id="KW-0934">Plastid</keyword>
<dbReference type="Gene3D" id="6.10.140.2220">
    <property type="match status" value="2"/>
</dbReference>
<evidence type="ECO:0000256" key="7">
    <source>
        <dbReference type="ARBA" id="ARBA00022692"/>
    </source>
</evidence>
<keyword evidence="6" id="KW-0808">Transferase</keyword>
<proteinExistence type="inferred from homology"/>
<feature type="domain" description="MYND-type" evidence="19">
    <location>
        <begin position="1112"/>
        <end position="1165"/>
    </location>
</feature>
<dbReference type="SUPFAM" id="SSF144232">
    <property type="entry name" value="HIT/MYND zinc finger-like"/>
    <property type="match status" value="2"/>
</dbReference>
<evidence type="ECO:0000256" key="18">
    <source>
        <dbReference type="PROSITE-ProRule" id="PRU00134"/>
    </source>
</evidence>
<keyword evidence="8" id="KW-0479">Metal-binding</keyword>
<organism evidence="20 21">
    <name type="scientific">Coprinopsis cinerea (strain Okayama-7 / 130 / ATCC MYA-4618 / FGSC 9003)</name>
    <name type="common">Inky cap fungus</name>
    <name type="synonym">Hormographiella aspergillata</name>
    <dbReference type="NCBI Taxonomy" id="240176"/>
    <lineage>
        <taxon>Eukaryota</taxon>
        <taxon>Fungi</taxon>
        <taxon>Dikarya</taxon>
        <taxon>Basidiomycota</taxon>
        <taxon>Agaricomycotina</taxon>
        <taxon>Agaricomycetes</taxon>
        <taxon>Agaricomycetidae</taxon>
        <taxon>Agaricales</taxon>
        <taxon>Agaricineae</taxon>
        <taxon>Psathyrellaceae</taxon>
        <taxon>Coprinopsis</taxon>
    </lineage>
</organism>
<dbReference type="Pfam" id="PF01753">
    <property type="entry name" value="zf-MYND"/>
    <property type="match status" value="2"/>
</dbReference>
<dbReference type="GO" id="GO:0010276">
    <property type="term" value="F:phytol kinase activity"/>
    <property type="evidence" value="ECO:0007669"/>
    <property type="project" value="UniProtKB-EC"/>
</dbReference>
<dbReference type="InterPro" id="IPR039606">
    <property type="entry name" value="Phytol/farnesol_kinase"/>
</dbReference>
<dbReference type="GO" id="GO:0008270">
    <property type="term" value="F:zinc ion binding"/>
    <property type="evidence" value="ECO:0007669"/>
    <property type="project" value="UniProtKB-KW"/>
</dbReference>
<dbReference type="InterPro" id="IPR002893">
    <property type="entry name" value="Znf_MYND"/>
</dbReference>
<evidence type="ECO:0000256" key="14">
    <source>
        <dbReference type="ARBA" id="ARBA00023136"/>
    </source>
</evidence>
<dbReference type="Proteomes" id="UP000001861">
    <property type="component" value="Unassembled WGS sequence"/>
</dbReference>
<accession>A8P4U2</accession>
<evidence type="ECO:0000256" key="9">
    <source>
        <dbReference type="ARBA" id="ARBA00022771"/>
    </source>
</evidence>
<evidence type="ECO:0000256" key="10">
    <source>
        <dbReference type="ARBA" id="ARBA00022777"/>
    </source>
</evidence>
<evidence type="ECO:0000256" key="5">
    <source>
        <dbReference type="ARBA" id="ARBA00022640"/>
    </source>
</evidence>
<keyword evidence="4" id="KW-0150">Chloroplast</keyword>
<dbReference type="GO" id="GO:0010189">
    <property type="term" value="P:vitamin E biosynthetic process"/>
    <property type="evidence" value="ECO:0007669"/>
    <property type="project" value="TreeGrafter"/>
</dbReference>
<dbReference type="EC" id="2.7.1.182" evidence="16"/>
<evidence type="ECO:0000256" key="17">
    <source>
        <dbReference type="ARBA" id="ARBA00048889"/>
    </source>
</evidence>
<comment type="subcellular location">
    <subcellularLocation>
        <location evidence="1">Membrane</location>
        <topology evidence="1">Multi-pass membrane protein</topology>
    </subcellularLocation>
    <subcellularLocation>
        <location evidence="2">Plastid</location>
        <location evidence="2">Chloroplast</location>
    </subcellularLocation>
</comment>
<dbReference type="HOGENOM" id="CLU_259925_0_0_1"/>
<evidence type="ECO:0000256" key="8">
    <source>
        <dbReference type="ARBA" id="ARBA00022723"/>
    </source>
</evidence>
<evidence type="ECO:0000256" key="13">
    <source>
        <dbReference type="ARBA" id="ARBA00022989"/>
    </source>
</evidence>
<sequence>MPPARRERSESSFQDLIRQVRLGSFEHAKTLLLHDWPSPSYGDRLAKALDTLFSLVTPATDIDYLLPRDASNIRLIRRSMALDGLGKTSKAVLQTGSDEIILQVSPIVIRNIPSVISWLKYVSRSDASGTQAVAENRNRVAASVWNWMRFSKIDKELQAALVTSPYTMELVLAVLTSDADGDILDTTRSFDRQLHRLSIFLGFLHTSLIYDDSRKILLDEIQLSPNRFKNIFLTNVESCITTLHALWIHALTDTELLQAPQHLRSSLSYLSADKRFNSRLRRMGNLRNYFSLTKSMYSGGKTRAEYLNLGRSAMTIIKCARHHRRYAPQIVLDLLEDGLFQSLIEGVDYFHNDREQDTLKKPCRHCCPPTTILYGLPRIYYRLQMAFNEIKIGSDTEYWKGRRYEDVSDVTVYLDLMNVLYGFGFGRAPPLTQDPRFCYNIAHCATGYHPYMAGTKWCSGCKSVAYCSRECQKQDWKRVHREECKLLATQRKSMDKERIHVPVLYQAHCLRTAHRLLEQNPETFGDFDERRAEQHPTLPRADVISVYGSAWGCYSQDPCLTIAQYRELAENFHPWSSRRFHSIVSTVHEQRDLELMSFVFPFGSLRLHLLCLVRRAYSQPVNFFLGMGQVDFQAGGIWTLSLPPWLDYKSPPDFTVRTLTDAPIAFEKYHPTATMSAIPHRLILRARTNNAEAIMQLRAQITPRNYTIQALEAILSHFDIERLPKDTSHSSLQSLFSVKPMIPLVRCLSACLDRCYLNDALGATATRVHDRITGILTWTAVWLKHLLAPESNTNSVAIEDACNVACYMVIVLLGLSTEVDEVVLASHAMFEIVLKSWSSAYHLALSITASDLVPEISGHMAVLTAITRRCMNETQTEFVTQDFINYLTSRPGRVREFATGFVTHLSKLREWIQSESNSERAKLNKRLRETMQTLVDQHLQLLSAVQLRLSLVPTIYSALRKAGVLRASVKVLHAIVSTGIGWEDPFEAILFLVNTLRMSYLPYPQSPLSGLEEVLEAGIHDVMEKVSVAAEKWTNERDYYMVVDALSYFVKVSGAHANQTRGVKALIPAMKSLMKHKNPIIQRFPNLFASGFRNFQMRLDVMGRIKDSPAAYDFCNNETHRSTVGAGVDPSTQRNHRACSQCRSVFYCSRECQKEDWKRRHKSECPSIRSCSIGHQHSEIMYSYRHRVFSLQLALKMFQEQISNTIFILPDDDPSAAYEMVNVFHDGGTFQRNGSNSSYWFLEHILGDKLDNLEMCLGTRQRIRSLAESVAEKGESGRMSRLVLAFLSYNPGYTFVLAMEVEGNPQIRKWTHVQHVASIW</sequence>
<dbReference type="PANTHER" id="PTHR32523:SF8">
    <property type="entry name" value="DOLICHOL KINASE"/>
    <property type="match status" value="1"/>
</dbReference>
<name>A8P4U2_COPC7</name>
<keyword evidence="14" id="KW-0472">Membrane</keyword>
<dbReference type="EMBL" id="AACS02000011">
    <property type="protein sequence ID" value="EAU83041.2"/>
    <property type="molecule type" value="Genomic_DNA"/>
</dbReference>
<evidence type="ECO:0000256" key="12">
    <source>
        <dbReference type="ARBA" id="ARBA00022946"/>
    </source>
</evidence>
<evidence type="ECO:0000256" key="4">
    <source>
        <dbReference type="ARBA" id="ARBA00022528"/>
    </source>
</evidence>
<keyword evidence="9 18" id="KW-0863">Zinc-finger</keyword>
<dbReference type="VEuPathDB" id="FungiDB:CC1G_08978"/>
<protein>
    <recommendedName>
        <fullName evidence="16">phytol kinase</fullName>
        <ecNumber evidence="16">2.7.1.182</ecNumber>
    </recommendedName>
</protein>
<comment type="catalytic activity">
    <reaction evidence="17">
        <text>phytol + CTP = phytyl phosphate + CDP + H(+)</text>
        <dbReference type="Rhea" id="RHEA:38055"/>
        <dbReference type="ChEBI" id="CHEBI:15378"/>
        <dbReference type="ChEBI" id="CHEBI:17327"/>
        <dbReference type="ChEBI" id="CHEBI:37563"/>
        <dbReference type="ChEBI" id="CHEBI:58069"/>
        <dbReference type="ChEBI" id="CHEBI:75483"/>
        <dbReference type="EC" id="2.7.1.182"/>
    </reaction>
</comment>
<evidence type="ECO:0000313" key="20">
    <source>
        <dbReference type="EMBL" id="EAU83041.2"/>
    </source>
</evidence>
<evidence type="ECO:0000256" key="15">
    <source>
        <dbReference type="ARBA" id="ARBA00024015"/>
    </source>
</evidence>
<dbReference type="OrthoDB" id="432970at2759"/>
<keyword evidence="21" id="KW-1185">Reference proteome</keyword>
<comment type="caution">
    <text evidence="20">The sequence shown here is derived from an EMBL/GenBank/DDBJ whole genome shotgun (WGS) entry which is preliminary data.</text>
</comment>
<dbReference type="RefSeq" id="XP_001838814.2">
    <property type="nucleotide sequence ID" value="XM_001838762.2"/>
</dbReference>
<evidence type="ECO:0000256" key="16">
    <source>
        <dbReference type="ARBA" id="ARBA00039024"/>
    </source>
</evidence>
<keyword evidence="13" id="KW-1133">Transmembrane helix</keyword>
<evidence type="ECO:0000256" key="11">
    <source>
        <dbReference type="ARBA" id="ARBA00022833"/>
    </source>
</evidence>
<evidence type="ECO:0000256" key="1">
    <source>
        <dbReference type="ARBA" id="ARBA00004141"/>
    </source>
</evidence>
<dbReference type="GeneID" id="6015409"/>
<keyword evidence="7" id="KW-0812">Transmembrane</keyword>